<protein>
    <submittedName>
        <fullName evidence="1">Uncharacterized protein</fullName>
    </submittedName>
</protein>
<comment type="caution">
    <text evidence="1">The sequence shown here is derived from an EMBL/GenBank/DDBJ whole genome shotgun (WGS) entry which is preliminary data.</text>
</comment>
<dbReference type="Proteomes" id="UP000325313">
    <property type="component" value="Unassembled WGS sequence"/>
</dbReference>
<dbReference type="EMBL" id="VDEP01000406">
    <property type="protein sequence ID" value="KAA1088283.1"/>
    <property type="molecule type" value="Genomic_DNA"/>
</dbReference>
<dbReference type="AlphaFoldDB" id="A0A5B0NHS9"/>
<name>A0A5B0NHS9_PUCGR</name>
<sequence length="746" mass="83605">MLNFTGSHSTTASTSNTKPISTYFTVKRSLPVAPKDAPLIKKRMIACSGLNDKTWIRPRAQLTIQNCIEKSPSPYHGAPPRHEVSKELFGTTCESELDEAQLSVLIKTLESRSTWFIKRHDTSSGIFSTKCERNISAHPDQENLVCKPCLELKRNHSLLKAINTEYADNESVQFISNRLMQRDLFHSRLLLHEELRILNTSLEKQSNKGDRDFWHTLAIQAKRGLFEDMEVFKGLVKAVAVRTEREKNNKTLSGLGFDNYFDGFLTTMAAMSPAAAKYFRDNLAGRSLRGMCAIRQKQGGQLEDGIVMSNFTKVAGYIEQVGYNGPLALASDQTVCVKSLRCHNGNLVGAQGGDVPFEDLEELARLVETLTAKDQLCSKVRVYTVQIPLPKLPSFVVALVASYDKETGEDIAASHASVLNYCFEAKMPIVSIGSDGVATEVSALLMLQNTTKEYLCFNKIDADVVIQVPLLGELRRPVVAVQDPKHARKTASNQLLSGARCLAFGRFHVNISHLAGLLDGSNSPLYTRDVLNCNKQDDGRAYQTLNADTFEAALRSPQHTGLAIYLFLFGELTDAWLSLSMTHLERIRSAWTTIFFLRMWHNNLENSPSSLMGVDRNGVSRQSYGIFHILGKSLIGLIISHREYYDTVPFLPWKHGTEACEHIFGWMRVIMPNFTVLDARHMLPKVFAVVRQVMSGHIKLSQSYKYNFANEKMAESYVHLAKFPTNIQITRELAIAESRAHELAEF</sequence>
<reference evidence="1 2" key="1">
    <citation type="submission" date="2019-05" db="EMBL/GenBank/DDBJ databases">
        <title>Emergence of the Ug99 lineage of the wheat stem rust pathogen through somatic hybridization.</title>
        <authorList>
            <person name="Li F."/>
            <person name="Upadhyaya N.M."/>
            <person name="Sperschneider J."/>
            <person name="Matny O."/>
            <person name="Nguyen-Phuc H."/>
            <person name="Mago R."/>
            <person name="Raley C."/>
            <person name="Miller M.E."/>
            <person name="Silverstein K.A.T."/>
            <person name="Henningsen E."/>
            <person name="Hirsch C.D."/>
            <person name="Visser B."/>
            <person name="Pretorius Z.A."/>
            <person name="Steffenson B.J."/>
            <person name="Schwessinger B."/>
            <person name="Dodds P.N."/>
            <person name="Figueroa M."/>
        </authorList>
    </citation>
    <scope>NUCLEOTIDE SEQUENCE [LARGE SCALE GENOMIC DNA]</scope>
    <source>
        <strain evidence="1 2">Ug99</strain>
    </source>
</reference>
<evidence type="ECO:0000313" key="1">
    <source>
        <dbReference type="EMBL" id="KAA1088283.1"/>
    </source>
</evidence>
<evidence type="ECO:0000313" key="2">
    <source>
        <dbReference type="Proteomes" id="UP000325313"/>
    </source>
</evidence>
<accession>A0A5B0NHS9</accession>
<gene>
    <name evidence="1" type="ORF">PGTUg99_006207</name>
</gene>
<organism evidence="1 2">
    <name type="scientific">Puccinia graminis f. sp. tritici</name>
    <dbReference type="NCBI Taxonomy" id="56615"/>
    <lineage>
        <taxon>Eukaryota</taxon>
        <taxon>Fungi</taxon>
        <taxon>Dikarya</taxon>
        <taxon>Basidiomycota</taxon>
        <taxon>Pucciniomycotina</taxon>
        <taxon>Pucciniomycetes</taxon>
        <taxon>Pucciniales</taxon>
        <taxon>Pucciniaceae</taxon>
        <taxon>Puccinia</taxon>
    </lineage>
</organism>
<proteinExistence type="predicted"/>